<proteinExistence type="predicted"/>
<dbReference type="Proteomes" id="UP000245946">
    <property type="component" value="Unassembled WGS sequence"/>
</dbReference>
<dbReference type="GeneID" id="37267085"/>
<feature type="domain" description="SPX" evidence="2">
    <location>
        <begin position="1"/>
        <end position="226"/>
    </location>
</feature>
<feature type="compositionally biased region" description="Basic residues" evidence="1">
    <location>
        <begin position="159"/>
        <end position="173"/>
    </location>
</feature>
<dbReference type="OrthoDB" id="9970435at2759"/>
<dbReference type="STRING" id="58919.A0A316ZEW4"/>
<dbReference type="PROSITE" id="PS51382">
    <property type="entry name" value="SPX"/>
    <property type="match status" value="1"/>
</dbReference>
<evidence type="ECO:0000259" key="2">
    <source>
        <dbReference type="PROSITE" id="PS51382"/>
    </source>
</evidence>
<feature type="compositionally biased region" description="Basic and acidic residues" evidence="1">
    <location>
        <begin position="90"/>
        <end position="101"/>
    </location>
</feature>
<evidence type="ECO:0000256" key="1">
    <source>
        <dbReference type="SAM" id="MobiDB-lite"/>
    </source>
</evidence>
<reference evidence="3 4" key="1">
    <citation type="journal article" date="2018" name="Mol. Biol. Evol.">
        <title>Broad Genomic Sampling Reveals a Smut Pathogenic Ancestry of the Fungal Clade Ustilaginomycotina.</title>
        <authorList>
            <person name="Kijpornyongpan T."/>
            <person name="Mondo S.J."/>
            <person name="Barry K."/>
            <person name="Sandor L."/>
            <person name="Lee J."/>
            <person name="Lipzen A."/>
            <person name="Pangilinan J."/>
            <person name="LaButti K."/>
            <person name="Hainaut M."/>
            <person name="Henrissat B."/>
            <person name="Grigoriev I.V."/>
            <person name="Spatafora J.W."/>
            <person name="Aime M.C."/>
        </authorList>
    </citation>
    <scope>NUCLEOTIDE SEQUENCE [LARGE SCALE GENOMIC DNA]</scope>
    <source>
        <strain evidence="3 4">MCA 4186</strain>
    </source>
</reference>
<evidence type="ECO:0000313" key="4">
    <source>
        <dbReference type="Proteomes" id="UP000245946"/>
    </source>
</evidence>
<sequence length="226" mass="24567">MKFARYLEDNAVVEWRKAYINYRGLKKLIKQVHARHLARTSLALTRATPTNSSLGGLRRRGVIRSVSGGSVAARTPDGEYGTFGDSGTPGDERGPDARKLPAIDLKGTGLRLPEQQSRDSGELTAAESDDTRVPCSSGESAQAKAAFDLEAQSADGPRRPQRSHVRQHAKQHPRPALQGRQAESSRTQPAEDHEGEASAPHEPKAKKKKHKKGGKKGERGRLLTEG</sequence>
<evidence type="ECO:0000313" key="3">
    <source>
        <dbReference type="EMBL" id="PWN99776.1"/>
    </source>
</evidence>
<feature type="compositionally biased region" description="Basic and acidic residues" evidence="1">
    <location>
        <begin position="189"/>
        <end position="203"/>
    </location>
</feature>
<dbReference type="RefSeq" id="XP_025600055.1">
    <property type="nucleotide sequence ID" value="XM_025739539.1"/>
</dbReference>
<dbReference type="InterPro" id="IPR004331">
    <property type="entry name" value="SPX_dom"/>
</dbReference>
<keyword evidence="4" id="KW-1185">Reference proteome</keyword>
<dbReference type="EMBL" id="KZ819287">
    <property type="protein sequence ID" value="PWN99776.1"/>
    <property type="molecule type" value="Genomic_DNA"/>
</dbReference>
<dbReference type="Pfam" id="PF03105">
    <property type="entry name" value="SPX"/>
    <property type="match status" value="1"/>
</dbReference>
<feature type="region of interest" description="Disordered" evidence="1">
    <location>
        <begin position="67"/>
        <end position="226"/>
    </location>
</feature>
<dbReference type="AlphaFoldDB" id="A0A316ZEW4"/>
<organism evidence="3 4">
    <name type="scientific">Tilletiopsis washingtonensis</name>
    <dbReference type="NCBI Taxonomy" id="58919"/>
    <lineage>
        <taxon>Eukaryota</taxon>
        <taxon>Fungi</taxon>
        <taxon>Dikarya</taxon>
        <taxon>Basidiomycota</taxon>
        <taxon>Ustilaginomycotina</taxon>
        <taxon>Exobasidiomycetes</taxon>
        <taxon>Entylomatales</taxon>
        <taxon>Entylomatales incertae sedis</taxon>
        <taxon>Tilletiopsis</taxon>
    </lineage>
</organism>
<name>A0A316ZEW4_9BASI</name>
<feature type="compositionally biased region" description="Basic residues" evidence="1">
    <location>
        <begin position="204"/>
        <end position="214"/>
    </location>
</feature>
<feature type="compositionally biased region" description="Basic and acidic residues" evidence="1">
    <location>
        <begin position="215"/>
        <end position="226"/>
    </location>
</feature>
<accession>A0A316ZEW4</accession>
<gene>
    <name evidence="3" type="ORF">FA09DRAFT_218708</name>
</gene>
<protein>
    <recommendedName>
        <fullName evidence="2">SPX domain-containing protein</fullName>
    </recommendedName>
</protein>